<comment type="caution">
    <text evidence="1">The sequence shown here is derived from an EMBL/GenBank/DDBJ whole genome shotgun (WGS) entry which is preliminary data.</text>
</comment>
<name>A0AAV4XKJ3_CAEEX</name>
<feature type="non-terminal residue" evidence="1">
    <location>
        <position position="1"/>
    </location>
</feature>
<protein>
    <submittedName>
        <fullName evidence="1">Uncharacterized protein</fullName>
    </submittedName>
</protein>
<proteinExistence type="predicted"/>
<organism evidence="1 2">
    <name type="scientific">Caerostris extrusa</name>
    <name type="common">Bark spider</name>
    <name type="synonym">Caerostris bankana</name>
    <dbReference type="NCBI Taxonomy" id="172846"/>
    <lineage>
        <taxon>Eukaryota</taxon>
        <taxon>Metazoa</taxon>
        <taxon>Ecdysozoa</taxon>
        <taxon>Arthropoda</taxon>
        <taxon>Chelicerata</taxon>
        <taxon>Arachnida</taxon>
        <taxon>Araneae</taxon>
        <taxon>Araneomorphae</taxon>
        <taxon>Entelegynae</taxon>
        <taxon>Araneoidea</taxon>
        <taxon>Araneidae</taxon>
        <taxon>Caerostris</taxon>
    </lineage>
</organism>
<reference evidence="1 2" key="1">
    <citation type="submission" date="2021-06" db="EMBL/GenBank/DDBJ databases">
        <title>Caerostris extrusa draft genome.</title>
        <authorList>
            <person name="Kono N."/>
            <person name="Arakawa K."/>
        </authorList>
    </citation>
    <scope>NUCLEOTIDE SEQUENCE [LARGE SCALE GENOMIC DNA]</scope>
</reference>
<dbReference type="EMBL" id="BPLR01017787">
    <property type="protein sequence ID" value="GIY94455.1"/>
    <property type="molecule type" value="Genomic_DNA"/>
</dbReference>
<gene>
    <name evidence="1" type="ORF">CEXT_613921</name>
</gene>
<keyword evidence="2" id="KW-1185">Reference proteome</keyword>
<accession>A0AAV4XKJ3</accession>
<dbReference type="Proteomes" id="UP001054945">
    <property type="component" value="Unassembled WGS sequence"/>
</dbReference>
<sequence length="56" mass="6455">QQTLLSSFVEGRLWPLMEVFKRWLQTPPRSMVLTVMVGQADLANWCVKSSNSSLWT</sequence>
<evidence type="ECO:0000313" key="2">
    <source>
        <dbReference type="Proteomes" id="UP001054945"/>
    </source>
</evidence>
<dbReference type="AlphaFoldDB" id="A0AAV4XKJ3"/>
<evidence type="ECO:0000313" key="1">
    <source>
        <dbReference type="EMBL" id="GIY94455.1"/>
    </source>
</evidence>